<evidence type="ECO:0000313" key="1">
    <source>
        <dbReference type="EMBL" id="BES89610.1"/>
    </source>
</evidence>
<organism evidence="1 2">
    <name type="scientific">Nesidiocoris tenuis</name>
    <dbReference type="NCBI Taxonomy" id="355587"/>
    <lineage>
        <taxon>Eukaryota</taxon>
        <taxon>Metazoa</taxon>
        <taxon>Ecdysozoa</taxon>
        <taxon>Arthropoda</taxon>
        <taxon>Hexapoda</taxon>
        <taxon>Insecta</taxon>
        <taxon>Pterygota</taxon>
        <taxon>Neoptera</taxon>
        <taxon>Paraneoptera</taxon>
        <taxon>Hemiptera</taxon>
        <taxon>Heteroptera</taxon>
        <taxon>Panheteroptera</taxon>
        <taxon>Cimicomorpha</taxon>
        <taxon>Miridae</taxon>
        <taxon>Dicyphina</taxon>
        <taxon>Nesidiocoris</taxon>
    </lineage>
</organism>
<gene>
    <name evidence="1" type="ORF">NTJ_02417</name>
</gene>
<name>A0ABN7AFH9_9HEMI</name>
<proteinExistence type="predicted"/>
<accession>A0ABN7AFH9</accession>
<dbReference type="Proteomes" id="UP001307889">
    <property type="component" value="Chromosome 1"/>
</dbReference>
<protein>
    <submittedName>
        <fullName evidence="1">Uncharacterized protein</fullName>
    </submittedName>
</protein>
<reference evidence="1 2" key="1">
    <citation type="submission" date="2023-09" db="EMBL/GenBank/DDBJ databases">
        <title>Nesidiocoris tenuis whole genome shotgun sequence.</title>
        <authorList>
            <person name="Shibata T."/>
            <person name="Shimoda M."/>
            <person name="Kobayashi T."/>
            <person name="Uehara T."/>
        </authorList>
    </citation>
    <scope>NUCLEOTIDE SEQUENCE [LARGE SCALE GENOMIC DNA]</scope>
    <source>
        <strain evidence="1 2">Japan</strain>
    </source>
</reference>
<keyword evidence="2" id="KW-1185">Reference proteome</keyword>
<dbReference type="EMBL" id="AP028909">
    <property type="protein sequence ID" value="BES89610.1"/>
    <property type="molecule type" value="Genomic_DNA"/>
</dbReference>
<sequence length="144" mass="15569">MAGGGGRRRGRILTLVECRSVYATCMVPLANCGEEARQNTNASGMPPQRTLRAWRHDRGREEAPTMLTLAECASAHATCMAPFDRGGEEAPTILTLAECASVHATCMAPFDRGGEEAPHNPEGWWNAVRSMLSAWRHSSTAGRS</sequence>
<evidence type="ECO:0000313" key="2">
    <source>
        <dbReference type="Proteomes" id="UP001307889"/>
    </source>
</evidence>